<protein>
    <recommendedName>
        <fullName evidence="3">Major capsid protein</fullName>
    </recommendedName>
</protein>
<gene>
    <name evidence="1" type="ORF">KIH27_00535</name>
</gene>
<comment type="caution">
    <text evidence="1">The sequence shown here is derived from an EMBL/GenBank/DDBJ whole genome shotgun (WGS) entry which is preliminary data.</text>
</comment>
<keyword evidence="2" id="KW-1185">Reference proteome</keyword>
<proteinExistence type="predicted"/>
<name>A0ABS5RCQ7_9MYCO</name>
<sequence>MTVTTESSLLPVSFEAPLVNPSPGGLYAATSWTETPPDEPSRFITSGVQIRPHNYGGGSAFGIWTADWCAQPDDLTEDDLKAGTRPTGLEAFDPVTVWAYDECDMTSPSQAEVQTRVQQNLRLLESVAVEREFSARMKADAGTVTSVVDVTAAVAALEAEFAVTNTVGFIHANPVLASAAAAANLITRTGAALRTPLGHLWVFGGGYVDGLGQTLVATSPTYGWRDQPTVRPAFETKHNTYAAIAERSVVVGYEAAVAAVKIGTP</sequence>
<evidence type="ECO:0000313" key="1">
    <source>
        <dbReference type="EMBL" id="MBS9532068.1"/>
    </source>
</evidence>
<reference evidence="1 2" key="1">
    <citation type="submission" date="2021-05" db="EMBL/GenBank/DDBJ databases">
        <title>Mycobacterium acidophilum sp. nov., an extremely acid-tolerant member of the genus Mycobacterium.</title>
        <authorList>
            <person name="Xia J."/>
        </authorList>
    </citation>
    <scope>NUCLEOTIDE SEQUENCE [LARGE SCALE GENOMIC DNA]</scope>
    <source>
        <strain evidence="1 2">M1</strain>
    </source>
</reference>
<dbReference type="Proteomes" id="UP001519535">
    <property type="component" value="Unassembled WGS sequence"/>
</dbReference>
<evidence type="ECO:0000313" key="2">
    <source>
        <dbReference type="Proteomes" id="UP001519535"/>
    </source>
</evidence>
<organism evidence="1 2">
    <name type="scientific">Mycolicibacter acidiphilus</name>
    <dbReference type="NCBI Taxonomy" id="2835306"/>
    <lineage>
        <taxon>Bacteria</taxon>
        <taxon>Bacillati</taxon>
        <taxon>Actinomycetota</taxon>
        <taxon>Actinomycetes</taxon>
        <taxon>Mycobacteriales</taxon>
        <taxon>Mycobacteriaceae</taxon>
        <taxon>Mycolicibacter</taxon>
    </lineage>
</organism>
<evidence type="ECO:0008006" key="3">
    <source>
        <dbReference type="Google" id="ProtNLM"/>
    </source>
</evidence>
<dbReference type="RefSeq" id="WP_214090952.1">
    <property type="nucleotide sequence ID" value="NZ_JAHCLR010000001.1"/>
</dbReference>
<dbReference type="EMBL" id="JAHCLR010000001">
    <property type="protein sequence ID" value="MBS9532068.1"/>
    <property type="molecule type" value="Genomic_DNA"/>
</dbReference>
<accession>A0ABS5RCQ7</accession>